<feature type="binding site" evidence="2">
    <location>
        <position position="349"/>
    </location>
    <ligand>
        <name>FAD</name>
        <dbReference type="ChEBI" id="CHEBI:57692"/>
    </ligand>
</feature>
<feature type="binding site" evidence="2">
    <location>
        <position position="362"/>
    </location>
    <ligand>
        <name>FAD</name>
        <dbReference type="ChEBI" id="CHEBI:57692"/>
    </ligand>
</feature>
<dbReference type="InterPro" id="IPR033856">
    <property type="entry name" value="Trp_halogen"/>
</dbReference>
<organism evidence="3 4">
    <name type="scientific">Nitrospirillum amazonense</name>
    <dbReference type="NCBI Taxonomy" id="28077"/>
    <lineage>
        <taxon>Bacteria</taxon>
        <taxon>Pseudomonadati</taxon>
        <taxon>Pseudomonadota</taxon>
        <taxon>Alphaproteobacteria</taxon>
        <taxon>Rhodospirillales</taxon>
        <taxon>Azospirillaceae</taxon>
        <taxon>Nitrospirillum</taxon>
    </lineage>
</organism>
<keyword evidence="2" id="KW-0285">Flavoprotein</keyword>
<dbReference type="PANTHER" id="PTHR43747">
    <property type="entry name" value="FAD-BINDING PROTEIN"/>
    <property type="match status" value="1"/>
</dbReference>
<protein>
    <submittedName>
        <fullName evidence="3">Tryptophan halogenase</fullName>
    </submittedName>
</protein>
<dbReference type="PANTHER" id="PTHR43747:SF4">
    <property type="entry name" value="FLAVIN-DEPENDENT TRYPTOPHAN HALOGENASE"/>
    <property type="match status" value="1"/>
</dbReference>
<dbReference type="Gene3D" id="3.50.50.60">
    <property type="entry name" value="FAD/NAD(P)-binding domain"/>
    <property type="match status" value="1"/>
</dbReference>
<dbReference type="Pfam" id="PF04820">
    <property type="entry name" value="Trp_halogenase"/>
    <property type="match status" value="1"/>
</dbReference>
<dbReference type="InterPro" id="IPR050816">
    <property type="entry name" value="Flavin-dep_Halogenase_NPB"/>
</dbReference>
<gene>
    <name evidence="3" type="ORF">FBZ89_10716</name>
</gene>
<feature type="binding site" evidence="2">
    <location>
        <position position="94"/>
    </location>
    <ligand>
        <name>7-chloro-L-tryptophan</name>
        <dbReference type="ChEBI" id="CHEBI:58713"/>
    </ligand>
</feature>
<dbReference type="InterPro" id="IPR036188">
    <property type="entry name" value="FAD/NAD-bd_sf"/>
</dbReference>
<keyword evidence="2" id="KW-0274">FAD</keyword>
<evidence type="ECO:0000313" key="3">
    <source>
        <dbReference type="EMBL" id="TWB20305.1"/>
    </source>
</evidence>
<dbReference type="RefSeq" id="WP_246172174.1">
    <property type="nucleotide sequence ID" value="NZ_VITN01000007.1"/>
</dbReference>
<dbReference type="GO" id="GO:0000166">
    <property type="term" value="F:nucleotide binding"/>
    <property type="evidence" value="ECO:0007669"/>
    <property type="project" value="UniProtKB-KW"/>
</dbReference>
<feature type="binding site" evidence="2">
    <location>
        <begin position="28"/>
        <end position="31"/>
    </location>
    <ligand>
        <name>FAD</name>
        <dbReference type="ChEBI" id="CHEBI:57692"/>
    </ligand>
</feature>
<dbReference type="AlphaFoldDB" id="A0A560FFC1"/>
<comment type="caution">
    <text evidence="3">The sequence shown here is derived from an EMBL/GenBank/DDBJ whole genome shotgun (WGS) entry which is preliminary data.</text>
</comment>
<dbReference type="PIRSF" id="PIRSF011396">
    <property type="entry name" value="Trp_halogenase"/>
    <property type="match status" value="1"/>
</dbReference>
<evidence type="ECO:0000313" key="4">
    <source>
        <dbReference type="Proteomes" id="UP000319859"/>
    </source>
</evidence>
<sequence length="518" mass="58547">MAAPHASSQTSNDTATNAPLRRIVIVGGGTAGWMAAASLAKFLRNLKCDIQLVESEQIGTVGVGEATIPPIMNFIRVLGIDEDDLIRQTNATFKLGIRFQDWTRLGHSYFHPFGHTGFEMEGIGFPAYWMRQRLAGAAAPLEEYSLQAQAAAHNRFMRPVKAPGSPLEGITYALHFDAALFARYLRSYSEARGVTRVEGKVVKVDLRPEDGFIDALRLEDGRRVEGDFFIDCSGFRGLLIEEALQAGYENWQSYLPCDSAVAVPSERTGAPPSYTLATARDAGWQWRIPLQHREGNGVVYARDFLDDDAARETLLANLVGKPLADPRILRFVTGRRRETWKRNCLSLGLASGFLEPLESTSIHMVHRGLALFIQMLPDRRCEPADIARYNKMVAFEYERIRDFLVLHYATNERRDTDFWRHCAAIDWPDSLKAKIELFQSHGRIQREDTELFPEQSWLYVFTGQGLRPRRYDPLTDLLDPEKMRGALANIHDVIGRVVQTMPYHQAFIDRHCAAHPSR</sequence>
<feature type="active site" evidence="1">
    <location>
        <position position="94"/>
    </location>
</feature>
<reference evidence="3 4" key="1">
    <citation type="submission" date="2019-06" db="EMBL/GenBank/DDBJ databases">
        <title>Genomic Encyclopedia of Type Strains, Phase IV (KMG-V): Genome sequencing to study the core and pangenomes of soil and plant-associated prokaryotes.</title>
        <authorList>
            <person name="Whitman W."/>
        </authorList>
    </citation>
    <scope>NUCLEOTIDE SEQUENCE [LARGE SCALE GENOMIC DNA]</scope>
    <source>
        <strain evidence="3 4">BR 11880</strain>
    </source>
</reference>
<dbReference type="SUPFAM" id="SSF51905">
    <property type="entry name" value="FAD/NAD(P)-binding domain"/>
    <property type="match status" value="1"/>
</dbReference>
<evidence type="ECO:0000256" key="1">
    <source>
        <dbReference type="PIRSR" id="PIRSR011396-1"/>
    </source>
</evidence>
<name>A0A560FFC1_9PROT</name>
<dbReference type="GO" id="GO:0004497">
    <property type="term" value="F:monooxygenase activity"/>
    <property type="evidence" value="ECO:0007669"/>
    <property type="project" value="InterPro"/>
</dbReference>
<feature type="binding site" evidence="2">
    <location>
        <position position="201"/>
    </location>
    <ligand>
        <name>FAD</name>
        <dbReference type="ChEBI" id="CHEBI:57692"/>
    </ligand>
</feature>
<dbReference type="EMBL" id="VITN01000007">
    <property type="protein sequence ID" value="TWB20305.1"/>
    <property type="molecule type" value="Genomic_DNA"/>
</dbReference>
<keyword evidence="2" id="KW-0547">Nucleotide-binding</keyword>
<dbReference type="InterPro" id="IPR006905">
    <property type="entry name" value="Flavin_halogenase"/>
</dbReference>
<accession>A0A560FFC1</accession>
<proteinExistence type="predicted"/>
<feature type="binding site" evidence="2">
    <location>
        <position position="358"/>
    </location>
    <ligand>
        <name>L-tryptophan</name>
        <dbReference type="ChEBI" id="CHEBI:57912"/>
    </ligand>
</feature>
<dbReference type="Proteomes" id="UP000319859">
    <property type="component" value="Unassembled WGS sequence"/>
</dbReference>
<evidence type="ECO:0000256" key="2">
    <source>
        <dbReference type="PIRSR" id="PIRSR011396-2"/>
    </source>
</evidence>